<comment type="similarity">
    <text evidence="1">Belongs to the CMP-Neu5Ac hydroxylase family.</text>
</comment>
<sequence>MKSEIEFINHASVLISQGDVHLLSDPWYAGAAFHDGWRLLVEHEDDVVAALLKRVTHIWVSHEHPDHFSVLFFKRFGEQIRIQGIKILFQNTRDRRVAKFFEAQGFDLTELPFNTPVQLSDDYAVTCIKDGFIDSGLFIETAGEKILNLNDCEVNTQQRADEIKRLTGDVEVLLTQFSYAAWKGGAANRSWRLEAAEEKLDAVALQTKTFAPRVVIPFASYVYFSNAMNGCLNDGANHPKEVLERFKDAPFETVVMAPFDRFSGAWSAADQENAVNFWQAQFEDAATREPATYDSVPWDELAQDYVSYVGRVRTTNNTWIMGFFRRFKPFRAFAPIAVKLLDYDKTVLVDFENATLVETDKPADLEMQSASLQFLFKNGFGFDTLMVNGCFEERSTGGFVRATKTFGVDNLNNIGLKVAFSTMFNVHLIKMILTRLYRVARKLEE</sequence>
<dbReference type="PANTHER" id="PTHR46522">
    <property type="entry name" value="CYTIDINE MONOPHOSPHATE-N-ACETYLNEURAMINIC ACID HYDROXYLASE"/>
    <property type="match status" value="1"/>
</dbReference>
<dbReference type="GO" id="GO:0005737">
    <property type="term" value="C:cytoplasm"/>
    <property type="evidence" value="ECO:0007669"/>
    <property type="project" value="TreeGrafter"/>
</dbReference>
<name>A0A1M5SHF0_9RHOB</name>
<organism evidence="2 3">
    <name type="scientific">Cognatiyoonia sediminum</name>
    <dbReference type="NCBI Taxonomy" id="1508389"/>
    <lineage>
        <taxon>Bacteria</taxon>
        <taxon>Pseudomonadati</taxon>
        <taxon>Pseudomonadota</taxon>
        <taxon>Alphaproteobacteria</taxon>
        <taxon>Rhodobacterales</taxon>
        <taxon>Paracoccaceae</taxon>
        <taxon>Cognatiyoonia</taxon>
    </lineage>
</organism>
<dbReference type="SUPFAM" id="SSF56281">
    <property type="entry name" value="Metallo-hydrolase/oxidoreductase"/>
    <property type="match status" value="1"/>
</dbReference>
<dbReference type="Gene3D" id="3.60.15.10">
    <property type="entry name" value="Ribonuclease Z/Hydroxyacylglutathione hydrolase-like"/>
    <property type="match status" value="1"/>
</dbReference>
<dbReference type="STRING" id="1508389.SAMN05444003_2976"/>
<accession>A0A1M5SHF0</accession>
<dbReference type="PANTHER" id="PTHR46522:SF1">
    <property type="entry name" value="INACTIVE CYTIDINE MONOPHOSPHATE-N-ACETYLNEURAMINIC ACID HYDROXYLASE"/>
    <property type="match status" value="1"/>
</dbReference>
<evidence type="ECO:0000313" key="2">
    <source>
        <dbReference type="EMBL" id="SHH38022.1"/>
    </source>
</evidence>
<reference evidence="2 3" key="1">
    <citation type="submission" date="2016-11" db="EMBL/GenBank/DDBJ databases">
        <authorList>
            <person name="Jaros S."/>
            <person name="Januszkiewicz K."/>
            <person name="Wedrychowicz H."/>
        </authorList>
    </citation>
    <scope>NUCLEOTIDE SEQUENCE [LARGE SCALE GENOMIC DNA]</scope>
    <source>
        <strain evidence="2 3">DSM 28715</strain>
    </source>
</reference>
<dbReference type="RefSeq" id="WP_165611625.1">
    <property type="nucleotide sequence ID" value="NZ_FQXB01000006.1"/>
</dbReference>
<evidence type="ECO:0000313" key="3">
    <source>
        <dbReference type="Proteomes" id="UP000184074"/>
    </source>
</evidence>
<protein>
    <submittedName>
        <fullName evidence="2">L-ascorbate metabolism protein UlaG, beta-lactamase superfamily</fullName>
    </submittedName>
</protein>
<keyword evidence="3" id="KW-1185">Reference proteome</keyword>
<dbReference type="GO" id="GO:0046381">
    <property type="term" value="P:CMP-N-acetylneuraminate metabolic process"/>
    <property type="evidence" value="ECO:0007669"/>
    <property type="project" value="TreeGrafter"/>
</dbReference>
<evidence type="ECO:0000256" key="1">
    <source>
        <dbReference type="ARBA" id="ARBA00010303"/>
    </source>
</evidence>
<dbReference type="AlphaFoldDB" id="A0A1M5SHF0"/>
<dbReference type="InterPro" id="IPR036866">
    <property type="entry name" value="RibonucZ/Hydroxyglut_hydro"/>
</dbReference>
<dbReference type="Proteomes" id="UP000184074">
    <property type="component" value="Unassembled WGS sequence"/>
</dbReference>
<dbReference type="InterPro" id="IPR027033">
    <property type="entry name" value="Cnh"/>
</dbReference>
<dbReference type="EMBL" id="FQXB01000006">
    <property type="protein sequence ID" value="SHH38022.1"/>
    <property type="molecule type" value="Genomic_DNA"/>
</dbReference>
<gene>
    <name evidence="2" type="ORF">SAMN05444003_2976</name>
</gene>
<dbReference type="GO" id="GO:0030338">
    <property type="term" value="F:CMP-N-acetylneuraminate monooxygenase activity"/>
    <property type="evidence" value="ECO:0007669"/>
    <property type="project" value="TreeGrafter"/>
</dbReference>
<proteinExistence type="inferred from homology"/>